<keyword evidence="17" id="KW-1185">Reference proteome</keyword>
<comment type="cofactor">
    <cofactor evidence="1">
        <name>Ca(2+)</name>
        <dbReference type="ChEBI" id="CHEBI:29108"/>
    </cofactor>
</comment>
<comment type="subcellular location">
    <subcellularLocation>
        <location evidence="2">Endoplasmic reticulum lumen</location>
    </subcellularLocation>
</comment>
<feature type="domain" description="UGGT thioredoxin-like" evidence="12">
    <location>
        <begin position="292"/>
        <end position="418"/>
    </location>
</feature>
<dbReference type="PANTHER" id="PTHR11226:SF0">
    <property type="entry name" value="UDP-GLUCOSE:GLYCOPROTEIN GLUCOSYLTRANSFERASE"/>
    <property type="match status" value="1"/>
</dbReference>
<evidence type="ECO:0000256" key="2">
    <source>
        <dbReference type="ARBA" id="ARBA00004319"/>
    </source>
</evidence>
<evidence type="ECO:0000313" key="17">
    <source>
        <dbReference type="Proteomes" id="UP000319731"/>
    </source>
</evidence>
<name>A0A507BYF0_9FUNG</name>
<dbReference type="OrthoDB" id="27683at2759"/>
<evidence type="ECO:0000259" key="12">
    <source>
        <dbReference type="Pfam" id="PF18401"/>
    </source>
</evidence>
<keyword evidence="7" id="KW-0256">Endoplasmic reticulum</keyword>
<evidence type="ECO:0000259" key="15">
    <source>
        <dbReference type="Pfam" id="PF18404"/>
    </source>
</evidence>
<dbReference type="GO" id="GO:0051082">
    <property type="term" value="F:unfolded protein binding"/>
    <property type="evidence" value="ECO:0007669"/>
    <property type="project" value="TreeGrafter"/>
</dbReference>
<dbReference type="SUPFAM" id="SSF53448">
    <property type="entry name" value="Nucleotide-diphospho-sugar transferases"/>
    <property type="match status" value="1"/>
</dbReference>
<dbReference type="Pfam" id="PF18404">
    <property type="entry name" value="Glyco_transf_24"/>
    <property type="match status" value="1"/>
</dbReference>
<organism evidence="16 17">
    <name type="scientific">Synchytrium microbalum</name>
    <dbReference type="NCBI Taxonomy" id="1806994"/>
    <lineage>
        <taxon>Eukaryota</taxon>
        <taxon>Fungi</taxon>
        <taxon>Fungi incertae sedis</taxon>
        <taxon>Chytridiomycota</taxon>
        <taxon>Chytridiomycota incertae sedis</taxon>
        <taxon>Chytridiomycetes</taxon>
        <taxon>Synchytriales</taxon>
        <taxon>Synchytriaceae</taxon>
        <taxon>Synchytrium</taxon>
    </lineage>
</organism>
<dbReference type="Pfam" id="PF06427">
    <property type="entry name" value="UDP-g_GGTase"/>
    <property type="match status" value="1"/>
</dbReference>
<evidence type="ECO:0000259" key="13">
    <source>
        <dbReference type="Pfam" id="PF18402"/>
    </source>
</evidence>
<dbReference type="PANTHER" id="PTHR11226">
    <property type="entry name" value="UDP-GLUCOSE GLYCOPROTEIN:GLUCOSYLTRANSFERASE"/>
    <property type="match status" value="1"/>
</dbReference>
<dbReference type="UniPathway" id="UPA00378"/>
<dbReference type="Pfam" id="PF18401">
    <property type="entry name" value="Thioredoxin_13"/>
    <property type="match status" value="1"/>
</dbReference>
<dbReference type="InterPro" id="IPR040694">
    <property type="entry name" value="UGGT_TRXL_2"/>
</dbReference>
<keyword evidence="6 10" id="KW-0732">Signal</keyword>
<dbReference type="InterPro" id="IPR029044">
    <property type="entry name" value="Nucleotide-diphossugar_trans"/>
</dbReference>
<proteinExistence type="inferred from homology"/>
<dbReference type="InterPro" id="IPR009448">
    <property type="entry name" value="UDP-g_GGtrans"/>
</dbReference>
<dbReference type="FunFam" id="3.90.550.10:FF:000065">
    <property type="entry name" value="UDP-glucose:glycoprotein glucosyltransferase, putative"/>
    <property type="match status" value="1"/>
</dbReference>
<dbReference type="CDD" id="cd06432">
    <property type="entry name" value="GT8_HUGT1_C_like"/>
    <property type="match status" value="1"/>
</dbReference>
<dbReference type="GO" id="GO:0018279">
    <property type="term" value="P:protein N-linked glycosylation via asparagine"/>
    <property type="evidence" value="ECO:0007669"/>
    <property type="project" value="TreeGrafter"/>
</dbReference>
<dbReference type="GO" id="GO:0003980">
    <property type="term" value="F:UDP-glucose:glycoprotein glucosyltransferase activity"/>
    <property type="evidence" value="ECO:0007669"/>
    <property type="project" value="InterPro"/>
</dbReference>
<dbReference type="Gene3D" id="3.90.550.10">
    <property type="entry name" value="Spore Coat Polysaccharide Biosynthesis Protein SpsA, Chain A"/>
    <property type="match status" value="1"/>
</dbReference>
<feature type="region of interest" description="Disordered" evidence="9">
    <location>
        <begin position="1488"/>
        <end position="1516"/>
    </location>
</feature>
<feature type="domain" description="Glucosyltransferase 24 catalytic" evidence="15">
    <location>
        <begin position="1217"/>
        <end position="1483"/>
    </location>
</feature>
<dbReference type="InterPro" id="IPR040692">
    <property type="entry name" value="UGGT_TRXL_3"/>
</dbReference>
<evidence type="ECO:0000313" key="16">
    <source>
        <dbReference type="EMBL" id="TPX30824.1"/>
    </source>
</evidence>
<comment type="similarity">
    <text evidence="4">Belongs to the glycosyltransferase 8 family.</text>
</comment>
<feature type="domain" description="UGGT thioredoxin-like" evidence="13">
    <location>
        <begin position="435"/>
        <end position="674"/>
    </location>
</feature>
<evidence type="ECO:0000256" key="8">
    <source>
        <dbReference type="ARBA" id="ARBA00023180"/>
    </source>
</evidence>
<evidence type="ECO:0000256" key="5">
    <source>
        <dbReference type="ARBA" id="ARBA00022679"/>
    </source>
</evidence>
<dbReference type="RefSeq" id="XP_031022395.1">
    <property type="nucleotide sequence ID" value="XM_031171624.1"/>
</dbReference>
<evidence type="ECO:0000256" key="10">
    <source>
        <dbReference type="SAM" id="SignalP"/>
    </source>
</evidence>
<keyword evidence="8" id="KW-0325">Glycoprotein</keyword>
<feature type="compositionally biased region" description="Basic and acidic residues" evidence="9">
    <location>
        <begin position="1488"/>
        <end position="1499"/>
    </location>
</feature>
<evidence type="ECO:0008006" key="18">
    <source>
        <dbReference type="Google" id="ProtNLM"/>
    </source>
</evidence>
<evidence type="ECO:0000256" key="4">
    <source>
        <dbReference type="ARBA" id="ARBA00006351"/>
    </source>
</evidence>
<feature type="domain" description="UDP-glucose:glycoprotein glucosyltransferase thioredoxin-like" evidence="14">
    <location>
        <begin position="692"/>
        <end position="891"/>
    </location>
</feature>
<feature type="signal peptide" evidence="10">
    <location>
        <begin position="1"/>
        <end position="19"/>
    </location>
</feature>
<accession>A0A507BYF0</accession>
<comment type="caution">
    <text evidence="16">The sequence shown here is derived from an EMBL/GenBank/DDBJ whole genome shotgun (WGS) entry which is preliminary data.</text>
</comment>
<dbReference type="GO" id="GO:0005788">
    <property type="term" value="C:endoplasmic reticulum lumen"/>
    <property type="evidence" value="ECO:0007669"/>
    <property type="project" value="UniProtKB-SubCell"/>
</dbReference>
<evidence type="ECO:0000256" key="1">
    <source>
        <dbReference type="ARBA" id="ARBA00001913"/>
    </source>
</evidence>
<evidence type="ECO:0000259" key="14">
    <source>
        <dbReference type="Pfam" id="PF18403"/>
    </source>
</evidence>
<dbReference type="GO" id="GO:0036503">
    <property type="term" value="P:ERAD pathway"/>
    <property type="evidence" value="ECO:0007669"/>
    <property type="project" value="TreeGrafter"/>
</dbReference>
<dbReference type="STRING" id="1806994.A0A507BYF0"/>
<feature type="domain" description="UGGT thioredoxin-like" evidence="11">
    <location>
        <begin position="38"/>
        <end position="230"/>
    </location>
</feature>
<dbReference type="InterPro" id="IPR040525">
    <property type="entry name" value="UGGT_TRXL_4"/>
</dbReference>
<keyword evidence="5" id="KW-0808">Transferase</keyword>
<protein>
    <recommendedName>
        <fullName evidence="18">UDP-glucose:glycoprotein glucosyltransferase</fullName>
    </recommendedName>
</protein>
<feature type="chain" id="PRO_5021479458" description="UDP-glucose:glycoprotein glucosyltransferase" evidence="10">
    <location>
        <begin position="20"/>
        <end position="1516"/>
    </location>
</feature>
<evidence type="ECO:0000256" key="9">
    <source>
        <dbReference type="SAM" id="MobiDB-lite"/>
    </source>
</evidence>
<reference evidence="16 17" key="1">
    <citation type="journal article" date="2019" name="Sci. Rep.">
        <title>Comparative genomics of chytrid fungi reveal insights into the obligate biotrophic and pathogenic lifestyle of Synchytrium endobioticum.</title>
        <authorList>
            <person name="van de Vossenberg B.T.L.H."/>
            <person name="Warris S."/>
            <person name="Nguyen H.D.T."/>
            <person name="van Gent-Pelzer M.P.E."/>
            <person name="Joly D.L."/>
            <person name="van de Geest H.C."/>
            <person name="Bonants P.J.M."/>
            <person name="Smith D.S."/>
            <person name="Levesque C.A."/>
            <person name="van der Lee T.A.J."/>
        </authorList>
    </citation>
    <scope>NUCLEOTIDE SEQUENCE [LARGE SCALE GENOMIC DNA]</scope>
    <source>
        <strain evidence="16 17">JEL517</strain>
    </source>
</reference>
<evidence type="ECO:0000259" key="11">
    <source>
        <dbReference type="Pfam" id="PF18400"/>
    </source>
</evidence>
<dbReference type="GeneID" id="42006921"/>
<sequence length="1516" mass="170153">MRCLSHTSYLALRVVFLYALPTLSHPAIQTWLTTPWKAPPLLPQIAEFISRDNTSALFPFLTLLSESSIYELTTPKEVYHGALKLLADDKSSNLLSGPAALDLLKLSLSLHEFAPAIEAHFQYYESTVVQQASTKWKSDCRNWVDWYGTQYCDVESFSAVAMKKVNSDPRKLLPIDHVYTAAGNHGKRLPTAILYADLTTGEYLPLHIALTTKADNGLIFYVLRYRPPPVPQNDTLYVSGYGVELAIKSTEYLVTDDRNIDTSQDQTVLSPGARSGDGPVDTEDILSSAQPTIQVLKADEIADLSLKASQYVMTSSNPFDALQRVSQDFPRYAHLIAATTLQPLYRSSVTSRFQEEESTTLNPDARVKHGISVNGLELDLETINAFQLLRTLKSEHRLVSSLVSLGFTPETAIDLLSTIGQSDPGADATSLGQMFDVRSDAVFWWNDLAKDKRYLGRFQDSVQELLRPSFPGQMKYIRKNFVSTIYAVNLAIPEQLRMVLESLAYIDRDIPIRMGIVPVIDTTDETNILVTELVLYALHHETRKEAKALLQALLPELQKKLPPSELATAITAVWSRLSPSIALATVKQTVDGEVESVKKFMSRLGINAKLGAIFVNGVYLDADEAYQQKMVQTYFSHIDFLIRKVMEEEITDETDPFELFMDLPSVNSRRNEYIFISDTFPLKMVDVAQADDYGVIDNLKYLSSSYSKESGLAPMSIWLVADFTTNSGAQLALNAIKSLKSADRIRIAFLHNGASSDVIPALHNVLALAGDALTIDNIESYIMAYLEEKKPSLPESAKVLDTQAQNRMKSFILDGLSIAPESVMIVINGRVVGPLTEASLLNEDDFHLLVNLERKERAAGLWEKIQAVPSSSTWSDSTIATVMLKVQSVVAGSVTDISAGSMYTNQKSRVPEWLLSIKQDTTPHLTFLNSPASDAAYLRVLVVIDPASHAAQKISAILNVLKQLDKTHVEVRLAPVAKLSQAPVKRFYRYLIDAEPAFDDKGYLEHSHIRFDNMPMDPLLTLGYDVPNAWVVSAISCKHDLDNIKLSKLDAASSVKGVEAIFELKHILVEGHARDLSNNQPPRGLQFILGTPSQPDMEDTITMSNLGYLQLKAFPGVLDLRIRPGRSRDLFEMVSAADSYSSRRNLATDSLLGTEGSKIAVSSFEGVTLFPVVTRKAGMEYEDVLQPDEPEKEDNSMWKSIKGSWAGREKKRNGTAINIFSVASGHLYERFMGIMMVSVIRNTHSPVKFWLIADFLSPSFKDFVPLLAEQYHFDYEFVTYKWPHWLRAQTEKQRTIWGYKILFLDVLFPLSLEKVIFVDADQVVRTDLKELMELDLKGRVYAYTPFCASRTEMDGFRFWKQGYWASHLNGKPYHISALYVIDLVRFRQQATGDRLRQSYQMLSADPNSLANLDQDLPNNMQHQIPIFSLPQEWLWCETWCSDEELKTAKTIDLCNNPLTKEPKLDRARRILPEWEGIDNEVREFAEKVKRSNTSSERKPAVKGGTVEATLPDKDEL</sequence>
<comment type="pathway">
    <text evidence="3">Protein modification; protein glycosylation.</text>
</comment>
<dbReference type="Pfam" id="PF18400">
    <property type="entry name" value="Thioredoxin_12"/>
    <property type="match status" value="1"/>
</dbReference>
<evidence type="ECO:0000256" key="7">
    <source>
        <dbReference type="ARBA" id="ARBA00022824"/>
    </source>
</evidence>
<dbReference type="Pfam" id="PF18402">
    <property type="entry name" value="Thioredoxin_14"/>
    <property type="match status" value="1"/>
</dbReference>
<dbReference type="InterPro" id="IPR040497">
    <property type="entry name" value="Glyco_transf_24"/>
</dbReference>
<evidence type="ECO:0000256" key="3">
    <source>
        <dbReference type="ARBA" id="ARBA00004922"/>
    </source>
</evidence>
<gene>
    <name evidence="16" type="ORF">SmJEL517_g05698</name>
</gene>
<dbReference type="Pfam" id="PF18403">
    <property type="entry name" value="Thioredoxin_15"/>
    <property type="match status" value="1"/>
</dbReference>
<evidence type="ECO:0000256" key="6">
    <source>
        <dbReference type="ARBA" id="ARBA00022729"/>
    </source>
</evidence>
<dbReference type="InterPro" id="IPR040693">
    <property type="entry name" value="UGGT_TRXL_1"/>
</dbReference>
<dbReference type="EMBL" id="QEAO01000055">
    <property type="protein sequence ID" value="TPX30824.1"/>
    <property type="molecule type" value="Genomic_DNA"/>
</dbReference>
<dbReference type="Proteomes" id="UP000319731">
    <property type="component" value="Unassembled WGS sequence"/>
</dbReference>